<comment type="caution">
    <text evidence="1">The sequence shown here is derived from an EMBL/GenBank/DDBJ whole genome shotgun (WGS) entry which is preliminary data.</text>
</comment>
<organism evidence="1 2">
    <name type="scientific">Enteractinococcus helveticum</name>
    <dbReference type="NCBI Taxonomy" id="1837282"/>
    <lineage>
        <taxon>Bacteria</taxon>
        <taxon>Bacillati</taxon>
        <taxon>Actinomycetota</taxon>
        <taxon>Actinomycetes</taxon>
        <taxon>Micrococcales</taxon>
        <taxon>Micrococcaceae</taxon>
    </lineage>
</organism>
<evidence type="ECO:0000313" key="1">
    <source>
        <dbReference type="EMBL" id="OAV60944.1"/>
    </source>
</evidence>
<dbReference type="Proteomes" id="UP000078292">
    <property type="component" value="Unassembled WGS sequence"/>
</dbReference>
<keyword evidence="2" id="KW-1185">Reference proteome</keyword>
<dbReference type="AlphaFoldDB" id="A0A1B7LZJ0"/>
<evidence type="ECO:0000313" key="2">
    <source>
        <dbReference type="Proteomes" id="UP000078292"/>
    </source>
</evidence>
<accession>A0A1B7LZJ0</accession>
<reference evidence="1 2" key="1">
    <citation type="submission" date="2016-04" db="EMBL/GenBank/DDBJ databases">
        <title>First whole genome shotgun sequence of the bacterium Enteractinococcus sp. strain UASWS1574.</title>
        <authorList>
            <person name="Crovadore J."/>
            <person name="Chablais R."/>
            <person name="Lefort F."/>
        </authorList>
    </citation>
    <scope>NUCLEOTIDE SEQUENCE [LARGE SCALE GENOMIC DNA]</scope>
    <source>
        <strain evidence="1 2">UASWS1574</strain>
    </source>
</reference>
<name>A0A1B7LZJ0_9MICC</name>
<sequence length="59" mass="6402">MAQVLSNCLFVNRARTELALGSLFGDGLDRVGDLCSATVVYTHHQRCAIVVLGEFFSSL</sequence>
<protein>
    <submittedName>
        <fullName evidence="1">Uncharacterized protein</fullName>
    </submittedName>
</protein>
<proteinExistence type="predicted"/>
<gene>
    <name evidence="1" type="ORF">A6F49_10780</name>
</gene>
<dbReference type="EMBL" id="LXEY01000018">
    <property type="protein sequence ID" value="OAV60944.1"/>
    <property type="molecule type" value="Genomic_DNA"/>
</dbReference>